<reference evidence="3 4" key="1">
    <citation type="submission" date="2023-09" db="EMBL/GenBank/DDBJ databases">
        <title>Nesidiocoris tenuis whole genome shotgun sequence.</title>
        <authorList>
            <person name="Shibata T."/>
            <person name="Shimoda M."/>
            <person name="Kobayashi T."/>
            <person name="Uehara T."/>
        </authorList>
    </citation>
    <scope>NUCLEOTIDE SEQUENCE [LARGE SCALE GENOMIC DNA]</scope>
    <source>
        <strain evidence="3 4">Japan</strain>
    </source>
</reference>
<dbReference type="EMBL" id="AP028909">
    <property type="protein sequence ID" value="BES88323.1"/>
    <property type="molecule type" value="Genomic_DNA"/>
</dbReference>
<evidence type="ECO:0000313" key="4">
    <source>
        <dbReference type="Proteomes" id="UP001307889"/>
    </source>
</evidence>
<gene>
    <name evidence="3" type="ORF">NTJ_01129</name>
</gene>
<keyword evidence="3" id="KW-0378">Hydrolase</keyword>
<accession>A0ABN7A8N7</accession>
<evidence type="ECO:0000259" key="2">
    <source>
        <dbReference type="Pfam" id="PF01156"/>
    </source>
</evidence>
<dbReference type="SUPFAM" id="SSF53590">
    <property type="entry name" value="Nucleoside hydrolase"/>
    <property type="match status" value="1"/>
</dbReference>
<dbReference type="InterPro" id="IPR001910">
    <property type="entry name" value="Inosine/uridine_hydrolase_dom"/>
</dbReference>
<protein>
    <submittedName>
        <fullName evidence="3">Inosine-uridine preferring nucleoside hydrolase</fullName>
    </submittedName>
</protein>
<dbReference type="Gene3D" id="3.90.245.10">
    <property type="entry name" value="Ribonucleoside hydrolase-like"/>
    <property type="match status" value="1"/>
</dbReference>
<name>A0ABN7A8N7_9HEMI</name>
<keyword evidence="4" id="KW-1185">Reference proteome</keyword>
<proteinExistence type="inferred from homology"/>
<evidence type="ECO:0000313" key="3">
    <source>
        <dbReference type="EMBL" id="BES88323.1"/>
    </source>
</evidence>
<sequence length="327" mass="36431">MPRYIIIDNDAGVDDAWAIFLLLKAEPRNQVLALTCVNGNTSLENVCRNNLRLLAQLNERQIPVYKGAVSALVPPEKESLSNFTSDIEFFHGRNGFGDVELPKIDSLPQLQEENAINAMYRLVKQHPGEVSLVCCGPLTNIALAIRMYSDFTENVKDVFIMGGNYTAMGNKTRCAEFNFHGDPEAAYIVLQEMEGKTTLVPWETCVSAGVPQAWRENLGKNSGPCVSFLNIIEGPIMDRQRRLGYKYLSADQLLAAIFHDPNIIEETMCTHASVELTGSCTRGQIVIDHLNMNKHNTKIVKSINLQRYQDLITSLVESDRRGATGQP</sequence>
<comment type="similarity">
    <text evidence="1">Belongs to the IUNH family.</text>
</comment>
<feature type="domain" description="Inosine/uridine-preferring nucleoside hydrolase" evidence="2">
    <location>
        <begin position="5"/>
        <end position="309"/>
    </location>
</feature>
<organism evidence="3 4">
    <name type="scientific">Nesidiocoris tenuis</name>
    <dbReference type="NCBI Taxonomy" id="355587"/>
    <lineage>
        <taxon>Eukaryota</taxon>
        <taxon>Metazoa</taxon>
        <taxon>Ecdysozoa</taxon>
        <taxon>Arthropoda</taxon>
        <taxon>Hexapoda</taxon>
        <taxon>Insecta</taxon>
        <taxon>Pterygota</taxon>
        <taxon>Neoptera</taxon>
        <taxon>Paraneoptera</taxon>
        <taxon>Hemiptera</taxon>
        <taxon>Heteroptera</taxon>
        <taxon>Panheteroptera</taxon>
        <taxon>Cimicomorpha</taxon>
        <taxon>Miridae</taxon>
        <taxon>Dicyphina</taxon>
        <taxon>Nesidiocoris</taxon>
    </lineage>
</organism>
<dbReference type="GO" id="GO:0016787">
    <property type="term" value="F:hydrolase activity"/>
    <property type="evidence" value="ECO:0007669"/>
    <property type="project" value="UniProtKB-KW"/>
</dbReference>
<dbReference type="PANTHER" id="PTHR46190:SF1">
    <property type="entry name" value="SI:CH211-201H21.5"/>
    <property type="match status" value="1"/>
</dbReference>
<dbReference type="Proteomes" id="UP001307889">
    <property type="component" value="Chromosome 1"/>
</dbReference>
<evidence type="ECO:0000256" key="1">
    <source>
        <dbReference type="ARBA" id="ARBA00009176"/>
    </source>
</evidence>
<dbReference type="InterPro" id="IPR052775">
    <property type="entry name" value="IUN_hydrolase"/>
</dbReference>
<dbReference type="CDD" id="cd02649">
    <property type="entry name" value="nuc_hydro_CeIAG"/>
    <property type="match status" value="1"/>
</dbReference>
<dbReference type="InterPro" id="IPR036452">
    <property type="entry name" value="Ribo_hydro-like"/>
</dbReference>
<dbReference type="Pfam" id="PF01156">
    <property type="entry name" value="IU_nuc_hydro"/>
    <property type="match status" value="1"/>
</dbReference>
<dbReference type="PANTHER" id="PTHR46190">
    <property type="entry name" value="SI:CH211-201H21.5-RELATED"/>
    <property type="match status" value="1"/>
</dbReference>